<proteinExistence type="predicted"/>
<feature type="region of interest" description="Disordered" evidence="1">
    <location>
        <begin position="85"/>
        <end position="105"/>
    </location>
</feature>
<evidence type="ECO:0000256" key="1">
    <source>
        <dbReference type="SAM" id="MobiDB-lite"/>
    </source>
</evidence>
<accession>A0AAV4NK15</accession>
<comment type="caution">
    <text evidence="2">The sequence shown here is derived from an EMBL/GenBank/DDBJ whole genome shotgun (WGS) entry which is preliminary data.</text>
</comment>
<sequence>EIKDDAKNEFTLFNSDGEEDNFEDDFKIRPQFEGKRGQQVINEVNNEKTKNIKILESILGHEVIEKFPEDKSSVKKRLMRFDPENESASKYLKTSEISEEPVLKN</sequence>
<feature type="non-terminal residue" evidence="2">
    <location>
        <position position="1"/>
    </location>
</feature>
<evidence type="ECO:0000313" key="2">
    <source>
        <dbReference type="EMBL" id="GIX84694.1"/>
    </source>
</evidence>
<dbReference type="AlphaFoldDB" id="A0AAV4NK15"/>
<reference evidence="2 3" key="1">
    <citation type="submission" date="2021-06" db="EMBL/GenBank/DDBJ databases">
        <title>Caerostris extrusa draft genome.</title>
        <authorList>
            <person name="Kono N."/>
            <person name="Arakawa K."/>
        </authorList>
    </citation>
    <scope>NUCLEOTIDE SEQUENCE [LARGE SCALE GENOMIC DNA]</scope>
</reference>
<name>A0AAV4NK15_CAEEX</name>
<gene>
    <name evidence="2" type="primary">AVEN_35393_1</name>
    <name evidence="2" type="ORF">CEXT_171151</name>
</gene>
<dbReference type="Proteomes" id="UP001054945">
    <property type="component" value="Unassembled WGS sequence"/>
</dbReference>
<keyword evidence="3" id="KW-1185">Reference proteome</keyword>
<protein>
    <submittedName>
        <fullName evidence="2">Uncharacterized protein</fullName>
    </submittedName>
</protein>
<evidence type="ECO:0000313" key="3">
    <source>
        <dbReference type="Proteomes" id="UP001054945"/>
    </source>
</evidence>
<dbReference type="EMBL" id="BPLR01020993">
    <property type="protein sequence ID" value="GIX84694.1"/>
    <property type="molecule type" value="Genomic_DNA"/>
</dbReference>
<organism evidence="2 3">
    <name type="scientific">Caerostris extrusa</name>
    <name type="common">Bark spider</name>
    <name type="synonym">Caerostris bankana</name>
    <dbReference type="NCBI Taxonomy" id="172846"/>
    <lineage>
        <taxon>Eukaryota</taxon>
        <taxon>Metazoa</taxon>
        <taxon>Ecdysozoa</taxon>
        <taxon>Arthropoda</taxon>
        <taxon>Chelicerata</taxon>
        <taxon>Arachnida</taxon>
        <taxon>Araneae</taxon>
        <taxon>Araneomorphae</taxon>
        <taxon>Entelegynae</taxon>
        <taxon>Araneoidea</taxon>
        <taxon>Araneidae</taxon>
        <taxon>Caerostris</taxon>
    </lineage>
</organism>